<reference evidence="3" key="1">
    <citation type="submission" date="2022-10" db="EMBL/GenBank/DDBJ databases">
        <title>The WGS of Solirubrobacter ginsenosidimutans DSM 21036.</title>
        <authorList>
            <person name="Jiang Z."/>
        </authorList>
    </citation>
    <scope>NUCLEOTIDE SEQUENCE</scope>
    <source>
        <strain evidence="3">DSM 21036</strain>
    </source>
</reference>
<dbReference type="AlphaFoldDB" id="A0A9X3SC04"/>
<evidence type="ECO:0000256" key="2">
    <source>
        <dbReference type="SAM" id="Phobius"/>
    </source>
</evidence>
<organism evidence="3 4">
    <name type="scientific">Solirubrobacter ginsenosidimutans</name>
    <dbReference type="NCBI Taxonomy" id="490573"/>
    <lineage>
        <taxon>Bacteria</taxon>
        <taxon>Bacillati</taxon>
        <taxon>Actinomycetota</taxon>
        <taxon>Thermoleophilia</taxon>
        <taxon>Solirubrobacterales</taxon>
        <taxon>Solirubrobacteraceae</taxon>
        <taxon>Solirubrobacter</taxon>
    </lineage>
</organism>
<proteinExistence type="predicted"/>
<comment type="caution">
    <text evidence="3">The sequence shown here is derived from an EMBL/GenBank/DDBJ whole genome shotgun (WGS) entry which is preliminary data.</text>
</comment>
<evidence type="ECO:0000313" key="3">
    <source>
        <dbReference type="EMBL" id="MDA0167398.1"/>
    </source>
</evidence>
<name>A0A9X3SC04_9ACTN</name>
<dbReference type="InterPro" id="IPR017850">
    <property type="entry name" value="Alkaline_phosphatase_core_sf"/>
</dbReference>
<dbReference type="Gene3D" id="3.40.720.10">
    <property type="entry name" value="Alkaline Phosphatase, subunit A"/>
    <property type="match status" value="1"/>
</dbReference>
<protein>
    <submittedName>
        <fullName evidence="3">Phage holin family protein</fullName>
    </submittedName>
</protein>
<keyword evidence="4" id="KW-1185">Reference proteome</keyword>
<dbReference type="SUPFAM" id="SSF53649">
    <property type="entry name" value="Alkaline phosphatase-like"/>
    <property type="match status" value="1"/>
</dbReference>
<dbReference type="EMBL" id="JAPDOD010000113">
    <property type="protein sequence ID" value="MDA0167398.1"/>
    <property type="molecule type" value="Genomic_DNA"/>
</dbReference>
<dbReference type="InterPro" id="IPR007165">
    <property type="entry name" value="Phage_holin_4_2"/>
</dbReference>
<dbReference type="Proteomes" id="UP001149140">
    <property type="component" value="Unassembled WGS sequence"/>
</dbReference>
<feature type="transmembrane region" description="Helical" evidence="2">
    <location>
        <begin position="80"/>
        <end position="100"/>
    </location>
</feature>
<accession>A0A9X3SC04</accession>
<feature type="transmembrane region" description="Helical" evidence="2">
    <location>
        <begin position="52"/>
        <end position="73"/>
    </location>
</feature>
<gene>
    <name evidence="3" type="ORF">OM076_44475</name>
</gene>
<sequence>MPNDPIPAQDYSAWESVRPRQRVFNLLVSWLAMGVALMVAAGILPGVSIESFWGALVVAAIVAALNAVVPPVLAALRLPLTLVLGFLLVLVADAVILLIADGLTDGVLTVDNFGWALLTSLVVAAVSVVLAVFTGSDDTYSIRVAKRIARRQGVIANTTVPGIIFLEIDGLALPVLRRAMRDGNAPNMASWLADDTHSLIEWETDLSSQTGASQAGILLGSNDDIPAFRWVEKETATVMSCSAPPDCAEIERRHATGAGLLVDGGSSRGNLLSGEAEDVILTVSRMDAEKQSNPGYRAFLANGDNVTRTLVLFGFEVILEWIAAARGIRRDVKPRGHRGGIYPLMRGAMCVFVRDLIVSGVLTDMMRGRPAVYATFSSYDEVAHHSGLERADTLEALRKLDERFAQIERARRYAARPYEIVVLSDHGQTQGATFKQRNGYGLDELVERSLSKGQVSGIAGGDEQSSMVGHAVKEATGQKTKKAKNDVSDRDVVVLGSGNLGLVYLMEEPRRLTLEEINARHPELLPTMRAHPHVGWLLVRSSEHGPVALGARGTHYLVDGRVEGEDPLAPFSPTAPRHLLRTDGFKHVADIMVGSFYDPTLQEGCAFEELICFHGGIGGVQTRPFILHPSHLELPPGPIIGAASVHAILAGWRKTLQGSPLVAVPAPASAERTTATPVSEPTVGPAA</sequence>
<feature type="transmembrane region" description="Helical" evidence="2">
    <location>
        <begin position="112"/>
        <end position="133"/>
    </location>
</feature>
<dbReference type="PANTHER" id="PTHR37309">
    <property type="entry name" value="SLR0284 PROTEIN"/>
    <property type="match status" value="1"/>
</dbReference>
<feature type="transmembrane region" description="Helical" evidence="2">
    <location>
        <begin position="23"/>
        <end position="46"/>
    </location>
</feature>
<dbReference type="Pfam" id="PF04020">
    <property type="entry name" value="Phage_holin_4_2"/>
    <property type="match status" value="1"/>
</dbReference>
<keyword evidence="2" id="KW-0472">Membrane</keyword>
<evidence type="ECO:0000256" key="1">
    <source>
        <dbReference type="SAM" id="MobiDB-lite"/>
    </source>
</evidence>
<keyword evidence="2" id="KW-1133">Transmembrane helix</keyword>
<feature type="transmembrane region" description="Helical" evidence="2">
    <location>
        <begin position="154"/>
        <end position="176"/>
    </location>
</feature>
<dbReference type="Pfam" id="PF01663">
    <property type="entry name" value="Phosphodiest"/>
    <property type="match status" value="1"/>
</dbReference>
<feature type="region of interest" description="Disordered" evidence="1">
    <location>
        <begin position="667"/>
        <end position="687"/>
    </location>
</feature>
<dbReference type="PANTHER" id="PTHR37309:SF1">
    <property type="entry name" value="SLR0284 PROTEIN"/>
    <property type="match status" value="1"/>
</dbReference>
<keyword evidence="2" id="KW-0812">Transmembrane</keyword>
<dbReference type="RefSeq" id="WP_270046699.1">
    <property type="nucleotide sequence ID" value="NZ_JAPDOD010000113.1"/>
</dbReference>
<dbReference type="InterPro" id="IPR002591">
    <property type="entry name" value="Phosphodiest/P_Trfase"/>
</dbReference>
<evidence type="ECO:0000313" key="4">
    <source>
        <dbReference type="Proteomes" id="UP001149140"/>
    </source>
</evidence>